<dbReference type="Proteomes" id="UP001219518">
    <property type="component" value="Unassembled WGS sequence"/>
</dbReference>
<dbReference type="InterPro" id="IPR013783">
    <property type="entry name" value="Ig-like_fold"/>
</dbReference>
<sequence>HPPPTLSWWRGGQQLEAENAADQGYGPSRSRKLLIRRLGRRHLHDSLQCQAANSNISTPVATAVTVDMRLWLTLTRMLPCHRAQQERSKQFSLASVR</sequence>
<dbReference type="AlphaFoldDB" id="A0AAE1L6Q6"/>
<evidence type="ECO:0000313" key="1">
    <source>
        <dbReference type="EMBL" id="KAK3908508.1"/>
    </source>
</evidence>
<comment type="caution">
    <text evidence="1">The sequence shown here is derived from an EMBL/GenBank/DDBJ whole genome shotgun (WGS) entry which is preliminary data.</text>
</comment>
<protein>
    <submittedName>
        <fullName evidence="1">Peroxidasin-like protein</fullName>
    </submittedName>
</protein>
<feature type="non-terminal residue" evidence="1">
    <location>
        <position position="97"/>
    </location>
</feature>
<organism evidence="1 2">
    <name type="scientific">Frankliniella fusca</name>
    <dbReference type="NCBI Taxonomy" id="407009"/>
    <lineage>
        <taxon>Eukaryota</taxon>
        <taxon>Metazoa</taxon>
        <taxon>Ecdysozoa</taxon>
        <taxon>Arthropoda</taxon>
        <taxon>Hexapoda</taxon>
        <taxon>Insecta</taxon>
        <taxon>Pterygota</taxon>
        <taxon>Neoptera</taxon>
        <taxon>Paraneoptera</taxon>
        <taxon>Thysanoptera</taxon>
        <taxon>Terebrantia</taxon>
        <taxon>Thripoidea</taxon>
        <taxon>Thripidae</taxon>
        <taxon>Frankliniella</taxon>
    </lineage>
</organism>
<dbReference type="SUPFAM" id="SSF48726">
    <property type="entry name" value="Immunoglobulin"/>
    <property type="match status" value="1"/>
</dbReference>
<proteinExistence type="predicted"/>
<reference evidence="1" key="1">
    <citation type="submission" date="2021-07" db="EMBL/GenBank/DDBJ databases">
        <authorList>
            <person name="Catto M.A."/>
            <person name="Jacobson A."/>
            <person name="Kennedy G."/>
            <person name="Labadie P."/>
            <person name="Hunt B.G."/>
            <person name="Srinivasan R."/>
        </authorList>
    </citation>
    <scope>NUCLEOTIDE SEQUENCE</scope>
    <source>
        <strain evidence="1">PL_HMW_Pooled</strain>
        <tissue evidence="1">Head</tissue>
    </source>
</reference>
<gene>
    <name evidence="1" type="ORF">KUF71_018936</name>
</gene>
<dbReference type="Gene3D" id="2.60.40.10">
    <property type="entry name" value="Immunoglobulins"/>
    <property type="match status" value="1"/>
</dbReference>
<name>A0AAE1L6Q6_9NEOP</name>
<dbReference type="EMBL" id="JAHWGI010000063">
    <property type="protein sequence ID" value="KAK3908508.1"/>
    <property type="molecule type" value="Genomic_DNA"/>
</dbReference>
<dbReference type="CDD" id="cd00096">
    <property type="entry name" value="Ig"/>
    <property type="match status" value="1"/>
</dbReference>
<reference evidence="1" key="2">
    <citation type="journal article" date="2023" name="BMC Genomics">
        <title>Pest status, molecular evolution, and epigenetic factors derived from the genome assembly of Frankliniella fusca, a thysanopteran phytovirus vector.</title>
        <authorList>
            <person name="Catto M.A."/>
            <person name="Labadie P.E."/>
            <person name="Jacobson A.L."/>
            <person name="Kennedy G.G."/>
            <person name="Srinivasan R."/>
            <person name="Hunt B.G."/>
        </authorList>
    </citation>
    <scope>NUCLEOTIDE SEQUENCE</scope>
    <source>
        <strain evidence="1">PL_HMW_Pooled</strain>
    </source>
</reference>
<accession>A0AAE1L6Q6</accession>
<keyword evidence="2" id="KW-1185">Reference proteome</keyword>
<evidence type="ECO:0000313" key="2">
    <source>
        <dbReference type="Proteomes" id="UP001219518"/>
    </source>
</evidence>
<dbReference type="InterPro" id="IPR036179">
    <property type="entry name" value="Ig-like_dom_sf"/>
</dbReference>